<keyword evidence="2" id="KW-1133">Transmembrane helix</keyword>
<gene>
    <name evidence="4" type="ORF">BOKJ2_LOCUS10648</name>
</gene>
<feature type="region of interest" description="Disordered" evidence="1">
    <location>
        <begin position="348"/>
        <end position="387"/>
    </location>
</feature>
<dbReference type="Proteomes" id="UP000614601">
    <property type="component" value="Unassembled WGS sequence"/>
</dbReference>
<feature type="signal peptide" evidence="3">
    <location>
        <begin position="1"/>
        <end position="18"/>
    </location>
</feature>
<accession>A0A811L9B8</accession>
<keyword evidence="2" id="KW-0472">Membrane</keyword>
<proteinExistence type="predicted"/>
<keyword evidence="3" id="KW-0732">Signal</keyword>
<name>A0A811L9B8_9BILA</name>
<dbReference type="EMBL" id="CAJFCW020000005">
    <property type="protein sequence ID" value="CAG9119050.1"/>
    <property type="molecule type" value="Genomic_DNA"/>
</dbReference>
<protein>
    <submittedName>
        <fullName evidence="4">Uncharacterized protein</fullName>
    </submittedName>
</protein>
<evidence type="ECO:0000313" key="5">
    <source>
        <dbReference type="Proteomes" id="UP000614601"/>
    </source>
</evidence>
<sequence>MYVILTLLFVMFIPTSEGPATEEVISMAAIGLKVIRNSCPSQDYYCRPIFVNMTETNLTSECRRTFMDHPTLIPEGSNATLFLNYTNEHNHHLNISSLLDCFKNLVDQTYNIIYIDELDKQETVKIARSSMSTIGLNATMQYTTITFNITFPRFIANQTVTYRRECCTAIHHANTSLDQEIFTEQCKKECGEYYNIVFYPYFEPLTVRRMNNVHFMKVDVPQSNSLIQFLEINENIYANVNISSIGDITEFMRHHNYSKLVQEESNQEEPEDPKRKKAYSMLYVHAAASFIVTFVFCWEIFTFYFCWFISRFKRFTRVRYRHHTCPVDYILHYEPWMKLSSKSNSATRISNMTSTSDSKAFSQQGSSLREPNLSLVRSSRTSRAEEH</sequence>
<dbReference type="AlphaFoldDB" id="A0A811L9B8"/>
<feature type="transmembrane region" description="Helical" evidence="2">
    <location>
        <begin position="282"/>
        <end position="309"/>
    </location>
</feature>
<keyword evidence="5" id="KW-1185">Reference proteome</keyword>
<dbReference type="EMBL" id="CAJFDH010000005">
    <property type="protein sequence ID" value="CAD5223878.1"/>
    <property type="molecule type" value="Genomic_DNA"/>
</dbReference>
<reference evidence="4" key="1">
    <citation type="submission" date="2020-09" db="EMBL/GenBank/DDBJ databases">
        <authorList>
            <person name="Kikuchi T."/>
        </authorList>
    </citation>
    <scope>NUCLEOTIDE SEQUENCE</scope>
    <source>
        <strain evidence="4">SH1</strain>
    </source>
</reference>
<evidence type="ECO:0000256" key="1">
    <source>
        <dbReference type="SAM" id="MobiDB-lite"/>
    </source>
</evidence>
<evidence type="ECO:0000256" key="3">
    <source>
        <dbReference type="SAM" id="SignalP"/>
    </source>
</evidence>
<feature type="compositionally biased region" description="Polar residues" evidence="1">
    <location>
        <begin position="348"/>
        <end position="381"/>
    </location>
</feature>
<keyword evidence="2" id="KW-0812">Transmembrane</keyword>
<feature type="chain" id="PRO_5036408485" evidence="3">
    <location>
        <begin position="19"/>
        <end position="387"/>
    </location>
</feature>
<comment type="caution">
    <text evidence="4">The sequence shown here is derived from an EMBL/GenBank/DDBJ whole genome shotgun (WGS) entry which is preliminary data.</text>
</comment>
<dbReference type="Proteomes" id="UP000783686">
    <property type="component" value="Unassembled WGS sequence"/>
</dbReference>
<organism evidence="4 5">
    <name type="scientific">Bursaphelenchus okinawaensis</name>
    <dbReference type="NCBI Taxonomy" id="465554"/>
    <lineage>
        <taxon>Eukaryota</taxon>
        <taxon>Metazoa</taxon>
        <taxon>Ecdysozoa</taxon>
        <taxon>Nematoda</taxon>
        <taxon>Chromadorea</taxon>
        <taxon>Rhabditida</taxon>
        <taxon>Tylenchina</taxon>
        <taxon>Tylenchomorpha</taxon>
        <taxon>Aphelenchoidea</taxon>
        <taxon>Aphelenchoididae</taxon>
        <taxon>Bursaphelenchus</taxon>
    </lineage>
</organism>
<evidence type="ECO:0000313" key="4">
    <source>
        <dbReference type="EMBL" id="CAD5223878.1"/>
    </source>
</evidence>
<evidence type="ECO:0000256" key="2">
    <source>
        <dbReference type="SAM" id="Phobius"/>
    </source>
</evidence>